<gene>
    <name evidence="2" type="ORF">PRLR5076_03530</name>
</gene>
<dbReference type="PANTHER" id="PTHR43581">
    <property type="entry name" value="ATP/GTP PHOSPHATASE"/>
    <property type="match status" value="1"/>
</dbReference>
<keyword evidence="2" id="KW-0067">ATP-binding</keyword>
<sequence>MGMGSTTFIQEFEITGMFGYKDIRIEFKHPILILIGENGYGKTTILNAINYTIQGRYKELLGIHFKTIRIKIGENTYQFDHDQLEEYYQSIHDDERRNGLVEYLKNNLTGSEFDALCAAVLRNQKITYKNFPNPIIQRFPRQMIEAELENYLINERRFSVFLSLRNKIQSYNFNIMFEPTYRRVEADLGEDFINNRIERRRLVHRMESDDERNQSYAAKIIRFGMSDVEEIIRKVTEKIQTSSLQGFAKVSGDMIRQLLNVKPNVSVDHVHLDAKSIRIILGRTGNNLTDDEKQQFIDQIDKGELERNRYLNYFLEQLYEVYQSLEKYDTAIKQFTNVCNGYFTDKKFVYDESRVTLNIYRCKGDLILYDDNNIVKLGNLSSGEKQIVSLFAQIYLDIDKQFVMLLDEPELSLSIFWQERLLDDIYKSGRCAFLLAVTHSPFIFRSNSMRQYVVGMQEFLSDGIRNEKE</sequence>
<evidence type="ECO:0000313" key="2">
    <source>
        <dbReference type="EMBL" id="GJG57502.1"/>
    </source>
</evidence>
<reference evidence="2" key="1">
    <citation type="journal article" date="2022" name="Int. J. Syst. Evol. Microbiol.">
        <title>Prevotella lacticifex sp. nov., isolated from the rumen of cows.</title>
        <authorList>
            <person name="Shinkai T."/>
            <person name="Ikeyama N."/>
            <person name="Kumagai M."/>
            <person name="Ohmori H."/>
            <person name="Sakamoto M."/>
            <person name="Ohkuma M."/>
            <person name="Mitsumori M."/>
        </authorList>
    </citation>
    <scope>NUCLEOTIDE SEQUENCE</scope>
    <source>
        <strain evidence="2">R5076</strain>
    </source>
</reference>
<dbReference type="InterPro" id="IPR041685">
    <property type="entry name" value="AAA_GajA/Old/RecF-like"/>
</dbReference>
<dbReference type="GO" id="GO:0005524">
    <property type="term" value="F:ATP binding"/>
    <property type="evidence" value="ECO:0007669"/>
    <property type="project" value="UniProtKB-KW"/>
</dbReference>
<dbReference type="EMBL" id="BPUB01000001">
    <property type="protein sequence ID" value="GJG57502.1"/>
    <property type="molecule type" value="Genomic_DNA"/>
</dbReference>
<dbReference type="Gene3D" id="3.40.50.300">
    <property type="entry name" value="P-loop containing nucleotide triphosphate hydrolases"/>
    <property type="match status" value="2"/>
</dbReference>
<comment type="caution">
    <text evidence="2">The sequence shown here is derived from an EMBL/GenBank/DDBJ whole genome shotgun (WGS) entry which is preliminary data.</text>
</comment>
<dbReference type="PANTHER" id="PTHR43581:SF2">
    <property type="entry name" value="EXCINUCLEASE ATPASE SUBUNIT"/>
    <property type="match status" value="1"/>
</dbReference>
<dbReference type="RefSeq" id="WP_224029810.1">
    <property type="nucleotide sequence ID" value="NZ_BPTU01000003.1"/>
</dbReference>
<dbReference type="Proteomes" id="UP000825483">
    <property type="component" value="Unassembled WGS sequence"/>
</dbReference>
<dbReference type="InterPro" id="IPR027417">
    <property type="entry name" value="P-loop_NTPase"/>
</dbReference>
<accession>A0A9R1CUA5</accession>
<dbReference type="SUPFAM" id="SSF52540">
    <property type="entry name" value="P-loop containing nucleoside triphosphate hydrolases"/>
    <property type="match status" value="1"/>
</dbReference>
<dbReference type="InterPro" id="IPR051396">
    <property type="entry name" value="Bact_Antivir_Def_Nuclease"/>
</dbReference>
<keyword evidence="3" id="KW-1185">Reference proteome</keyword>
<feature type="domain" description="Endonuclease GajA/Old nuclease/RecF-like AAA" evidence="1">
    <location>
        <begin position="9"/>
        <end position="443"/>
    </location>
</feature>
<evidence type="ECO:0000259" key="1">
    <source>
        <dbReference type="Pfam" id="PF13175"/>
    </source>
</evidence>
<dbReference type="Pfam" id="PF13175">
    <property type="entry name" value="AAA_15"/>
    <property type="match status" value="1"/>
</dbReference>
<evidence type="ECO:0000313" key="3">
    <source>
        <dbReference type="Proteomes" id="UP000825483"/>
    </source>
</evidence>
<protein>
    <submittedName>
        <fullName evidence="2">ATP-binding protein</fullName>
    </submittedName>
</protein>
<name>A0A9R1CUA5_9BACT</name>
<keyword evidence="2" id="KW-0547">Nucleotide-binding</keyword>
<proteinExistence type="predicted"/>
<dbReference type="AlphaFoldDB" id="A0A9R1CUA5"/>
<organism evidence="2 3">
    <name type="scientific">Prevotella lacticifex</name>
    <dbReference type="NCBI Taxonomy" id="2854755"/>
    <lineage>
        <taxon>Bacteria</taxon>
        <taxon>Pseudomonadati</taxon>
        <taxon>Bacteroidota</taxon>
        <taxon>Bacteroidia</taxon>
        <taxon>Bacteroidales</taxon>
        <taxon>Prevotellaceae</taxon>
        <taxon>Prevotella</taxon>
    </lineage>
</organism>